<dbReference type="Pfam" id="PF01636">
    <property type="entry name" value="APH"/>
    <property type="match status" value="1"/>
</dbReference>
<dbReference type="InterPro" id="IPR011009">
    <property type="entry name" value="Kinase-like_dom_sf"/>
</dbReference>
<gene>
    <name evidence="3" type="ORF">GCM10011575_33350</name>
</gene>
<dbReference type="Gene3D" id="3.90.1200.10">
    <property type="match status" value="1"/>
</dbReference>
<organism evidence="3 4">
    <name type="scientific">Microlunatus endophyticus</name>
    <dbReference type="NCBI Taxonomy" id="1716077"/>
    <lineage>
        <taxon>Bacteria</taxon>
        <taxon>Bacillati</taxon>
        <taxon>Actinomycetota</taxon>
        <taxon>Actinomycetes</taxon>
        <taxon>Propionibacteriales</taxon>
        <taxon>Propionibacteriaceae</taxon>
        <taxon>Microlunatus</taxon>
    </lineage>
</organism>
<accession>A0A917SDG1</accession>
<dbReference type="SUPFAM" id="SSF56112">
    <property type="entry name" value="Protein kinase-like (PK-like)"/>
    <property type="match status" value="1"/>
</dbReference>
<sequence length="295" mass="30974">MAAPGSVVLQWAIDAWMPGATVVNVRDLHEGQGPWLVEVSSGGAVHRSVLRTAGLGAKGDDYLLVEAAALSQVESSAVSAPRLIAMDDGHRCGVVTSLQTVVAGDTVASQPWNEERLHAVGAYLAEIHRIAADPAPTLPERQRPLEPGGGYTAEKRECAEHPSQRSREGARLLAAGARELADRPRPDNIRCLVHGDAWLGNIMASGSQVTGLIDWGCAGVGHPGIDLGHARLSAVFSYGAEAADAILDGWEQAAGRPADAMPYWDAVAALETAPAMGAGTDIRDAFLHRALAKLR</sequence>
<feature type="compositionally biased region" description="Basic and acidic residues" evidence="1">
    <location>
        <begin position="153"/>
        <end position="169"/>
    </location>
</feature>
<comment type="caution">
    <text evidence="3">The sequence shown here is derived from an EMBL/GenBank/DDBJ whole genome shotgun (WGS) entry which is preliminary data.</text>
</comment>
<dbReference type="InterPro" id="IPR051678">
    <property type="entry name" value="AGP_Transferase"/>
</dbReference>
<reference evidence="3" key="1">
    <citation type="journal article" date="2014" name="Int. J. Syst. Evol. Microbiol.">
        <title>Complete genome sequence of Corynebacterium casei LMG S-19264T (=DSM 44701T), isolated from a smear-ripened cheese.</title>
        <authorList>
            <consortium name="US DOE Joint Genome Institute (JGI-PGF)"/>
            <person name="Walter F."/>
            <person name="Albersmeier A."/>
            <person name="Kalinowski J."/>
            <person name="Ruckert C."/>
        </authorList>
    </citation>
    <scope>NUCLEOTIDE SEQUENCE</scope>
    <source>
        <strain evidence="3">CGMCC 4.7306</strain>
    </source>
</reference>
<protein>
    <recommendedName>
        <fullName evidence="2">Aminoglycoside phosphotransferase domain-containing protein</fullName>
    </recommendedName>
</protein>
<dbReference type="PANTHER" id="PTHR21310">
    <property type="entry name" value="AMINOGLYCOSIDE PHOSPHOTRANSFERASE-RELATED-RELATED"/>
    <property type="match status" value="1"/>
</dbReference>
<feature type="domain" description="Aminoglycoside phosphotransferase" evidence="2">
    <location>
        <begin position="47"/>
        <end position="256"/>
    </location>
</feature>
<dbReference type="RefSeq" id="WP_188896489.1">
    <property type="nucleotide sequence ID" value="NZ_BMMZ01000008.1"/>
</dbReference>
<name>A0A917SDG1_9ACTN</name>
<evidence type="ECO:0000313" key="3">
    <source>
        <dbReference type="EMBL" id="GGL72343.1"/>
    </source>
</evidence>
<dbReference type="InterPro" id="IPR002575">
    <property type="entry name" value="Aminoglycoside_PTrfase"/>
</dbReference>
<evidence type="ECO:0000313" key="4">
    <source>
        <dbReference type="Proteomes" id="UP000613840"/>
    </source>
</evidence>
<evidence type="ECO:0000256" key="1">
    <source>
        <dbReference type="SAM" id="MobiDB-lite"/>
    </source>
</evidence>
<dbReference type="Proteomes" id="UP000613840">
    <property type="component" value="Unassembled WGS sequence"/>
</dbReference>
<reference evidence="3" key="2">
    <citation type="submission" date="2020-09" db="EMBL/GenBank/DDBJ databases">
        <authorList>
            <person name="Sun Q."/>
            <person name="Zhou Y."/>
        </authorList>
    </citation>
    <scope>NUCLEOTIDE SEQUENCE</scope>
    <source>
        <strain evidence="3">CGMCC 4.7306</strain>
    </source>
</reference>
<feature type="region of interest" description="Disordered" evidence="1">
    <location>
        <begin position="134"/>
        <end position="169"/>
    </location>
</feature>
<dbReference type="AlphaFoldDB" id="A0A917SDG1"/>
<proteinExistence type="predicted"/>
<keyword evidence="4" id="KW-1185">Reference proteome</keyword>
<evidence type="ECO:0000259" key="2">
    <source>
        <dbReference type="Pfam" id="PF01636"/>
    </source>
</evidence>
<dbReference type="EMBL" id="BMMZ01000008">
    <property type="protein sequence ID" value="GGL72343.1"/>
    <property type="molecule type" value="Genomic_DNA"/>
</dbReference>